<accession>A0A835IXI8</accession>
<keyword evidence="1" id="KW-0496">Mitochondrion</keyword>
<organism evidence="1 2">
    <name type="scientific">Salix dunnii</name>
    <dbReference type="NCBI Taxonomy" id="1413687"/>
    <lineage>
        <taxon>Eukaryota</taxon>
        <taxon>Viridiplantae</taxon>
        <taxon>Streptophyta</taxon>
        <taxon>Embryophyta</taxon>
        <taxon>Tracheophyta</taxon>
        <taxon>Spermatophyta</taxon>
        <taxon>Magnoliopsida</taxon>
        <taxon>eudicotyledons</taxon>
        <taxon>Gunneridae</taxon>
        <taxon>Pentapetalae</taxon>
        <taxon>rosids</taxon>
        <taxon>fabids</taxon>
        <taxon>Malpighiales</taxon>
        <taxon>Salicaceae</taxon>
        <taxon>Saliceae</taxon>
        <taxon>Salix</taxon>
    </lineage>
</organism>
<gene>
    <name evidence="1" type="ORF">SADUNF_SadunfMtG0008300</name>
</gene>
<dbReference type="EMBL" id="JADGMS010000020">
    <property type="protein sequence ID" value="KAF9660767.1"/>
    <property type="molecule type" value="Genomic_DNA"/>
</dbReference>
<geneLocation type="mitochondrion" evidence="1"/>
<reference evidence="1 2" key="1">
    <citation type="submission" date="2020-10" db="EMBL/GenBank/DDBJ databases">
        <title>Plant Genome Project.</title>
        <authorList>
            <person name="Zhang R.-G."/>
        </authorList>
    </citation>
    <scope>NUCLEOTIDE SEQUENCE [LARGE SCALE GENOMIC DNA]</scope>
    <source>
        <strain evidence="1">FAFU-HL-1</strain>
        <tissue evidence="1">Leaf</tissue>
    </source>
</reference>
<name>A0A835IXI8_9ROSI</name>
<dbReference type="Proteomes" id="UP000657918">
    <property type="component" value="Unassembled WGS sequence"/>
</dbReference>
<comment type="caution">
    <text evidence="1">The sequence shown here is derived from an EMBL/GenBank/DDBJ whole genome shotgun (WGS) entry which is preliminary data.</text>
</comment>
<dbReference type="AlphaFoldDB" id="A0A835IXI8"/>
<protein>
    <submittedName>
        <fullName evidence="1">Uncharacterized protein</fullName>
    </submittedName>
</protein>
<proteinExistence type="predicted"/>
<keyword evidence="2" id="KW-1185">Reference proteome</keyword>
<evidence type="ECO:0000313" key="2">
    <source>
        <dbReference type="Proteomes" id="UP000657918"/>
    </source>
</evidence>
<evidence type="ECO:0000313" key="1">
    <source>
        <dbReference type="EMBL" id="KAF9660767.1"/>
    </source>
</evidence>
<sequence>MSYWKEGNSQCLEGKREGLQKVFLRLDRVAREENEGDPLEGEGFEGATQRAKWVQSEQSEPRGSMLVNRAKLRDDGRSWTNRSRGKRLDHFSYLLALLRIRDWKMVNQKYPDSSTPTSRESGESSISKEAFSVGREKFGAKACSYRSFTLLFTGIGIYFTRWNKDQIFLSLNLPWKIQDRGKKSSPLVYFNLNPPSKYVAKANTDRRRIAKGIHADIRCFDFSMIELFPLEGKASIQTGSTFVLPLPEPLVGKASIRTVLVFFQDFHRHPEPPLSQDYEQHPKRSLSFRWCLGSTVEKARRDLDAGSFQSDLLLLPLRDEEPSWSPSPSGLIETLCLPPDSSLFGWNCPILVRLARLSLQVRTYTGTGIRKNPLFSDIEDEEISVGRMELLDGKTGLGAAGLTVLSEAEVSYAKHPGVRFPRYAVLGDDVLIADTNGMLKTISAFVSPGRRVQNGINQTLRLSALIRRMKSQPLRKASEWGRCVANGTVHQAISRRDPQNRKRGTLQIGANCFAPDCPLDIFSELCN</sequence>